<dbReference type="EMBL" id="MTKT01001287">
    <property type="protein sequence ID" value="OWM84732.1"/>
    <property type="molecule type" value="Genomic_DNA"/>
</dbReference>
<evidence type="ECO:0000313" key="2">
    <source>
        <dbReference type="Proteomes" id="UP000197138"/>
    </source>
</evidence>
<name>A0A218XK84_PUNGR</name>
<organism evidence="1 2">
    <name type="scientific">Punica granatum</name>
    <name type="common">Pomegranate</name>
    <dbReference type="NCBI Taxonomy" id="22663"/>
    <lineage>
        <taxon>Eukaryota</taxon>
        <taxon>Viridiplantae</taxon>
        <taxon>Streptophyta</taxon>
        <taxon>Embryophyta</taxon>
        <taxon>Tracheophyta</taxon>
        <taxon>Spermatophyta</taxon>
        <taxon>Magnoliopsida</taxon>
        <taxon>eudicotyledons</taxon>
        <taxon>Gunneridae</taxon>
        <taxon>Pentapetalae</taxon>
        <taxon>rosids</taxon>
        <taxon>malvids</taxon>
        <taxon>Myrtales</taxon>
        <taxon>Lythraceae</taxon>
        <taxon>Punica</taxon>
    </lineage>
</organism>
<proteinExistence type="predicted"/>
<evidence type="ECO:0000313" key="1">
    <source>
        <dbReference type="EMBL" id="OWM84732.1"/>
    </source>
</evidence>
<dbReference type="Proteomes" id="UP000197138">
    <property type="component" value="Unassembled WGS sequence"/>
</dbReference>
<accession>A0A218XK84</accession>
<comment type="caution">
    <text evidence="1">The sequence shown here is derived from an EMBL/GenBank/DDBJ whole genome shotgun (WGS) entry which is preliminary data.</text>
</comment>
<protein>
    <submittedName>
        <fullName evidence="1">Uncharacterized protein</fullName>
    </submittedName>
</protein>
<gene>
    <name evidence="1" type="ORF">CDL15_Pgr027519</name>
</gene>
<reference evidence="2" key="1">
    <citation type="journal article" date="2017" name="Plant J.">
        <title>The pomegranate (Punica granatum L.) genome and the genomics of punicalagin biosynthesis.</title>
        <authorList>
            <person name="Qin G."/>
            <person name="Xu C."/>
            <person name="Ming R."/>
            <person name="Tang H."/>
            <person name="Guyot R."/>
            <person name="Kramer E.M."/>
            <person name="Hu Y."/>
            <person name="Yi X."/>
            <person name="Qi Y."/>
            <person name="Xu X."/>
            <person name="Gao Z."/>
            <person name="Pan H."/>
            <person name="Jian J."/>
            <person name="Tian Y."/>
            <person name="Yue Z."/>
            <person name="Xu Y."/>
        </authorList>
    </citation>
    <scope>NUCLEOTIDE SEQUENCE [LARGE SCALE GENOMIC DNA]</scope>
    <source>
        <strain evidence="2">cv. Dabenzi</strain>
    </source>
</reference>
<dbReference type="AlphaFoldDB" id="A0A218XK84"/>
<sequence>MMAMRRGSGVLIHSGSSRSLLSNLLIHSNVRLLGRNFHAITGSEDPDDDQLFLRRSRHRCRNRRFWMKHFPAALGMIDRLNRAECWKLGFQPDLITFNTLVDRGKPIGRPEKCGILP</sequence>